<dbReference type="EMBL" id="JAAMPC010000015">
    <property type="protein sequence ID" value="KAG2259749.1"/>
    <property type="molecule type" value="Genomic_DNA"/>
</dbReference>
<organism evidence="2 3">
    <name type="scientific">Brassica carinata</name>
    <name type="common">Ethiopian mustard</name>
    <name type="synonym">Abyssinian cabbage</name>
    <dbReference type="NCBI Taxonomy" id="52824"/>
    <lineage>
        <taxon>Eukaryota</taxon>
        <taxon>Viridiplantae</taxon>
        <taxon>Streptophyta</taxon>
        <taxon>Embryophyta</taxon>
        <taxon>Tracheophyta</taxon>
        <taxon>Spermatophyta</taxon>
        <taxon>Magnoliopsida</taxon>
        <taxon>eudicotyledons</taxon>
        <taxon>Gunneridae</taxon>
        <taxon>Pentapetalae</taxon>
        <taxon>rosids</taxon>
        <taxon>malvids</taxon>
        <taxon>Brassicales</taxon>
        <taxon>Brassicaceae</taxon>
        <taxon>Brassiceae</taxon>
        <taxon>Brassica</taxon>
    </lineage>
</organism>
<feature type="compositionally biased region" description="Basic and acidic residues" evidence="1">
    <location>
        <begin position="40"/>
        <end position="50"/>
    </location>
</feature>
<comment type="caution">
    <text evidence="2">The sequence shown here is derived from an EMBL/GenBank/DDBJ whole genome shotgun (WGS) entry which is preliminary data.</text>
</comment>
<evidence type="ECO:0000256" key="1">
    <source>
        <dbReference type="SAM" id="MobiDB-lite"/>
    </source>
</evidence>
<feature type="region of interest" description="Disordered" evidence="1">
    <location>
        <begin position="31"/>
        <end position="50"/>
    </location>
</feature>
<evidence type="ECO:0000313" key="3">
    <source>
        <dbReference type="Proteomes" id="UP000886595"/>
    </source>
</evidence>
<reference evidence="2 3" key="1">
    <citation type="submission" date="2020-02" db="EMBL/GenBank/DDBJ databases">
        <authorList>
            <person name="Ma Q."/>
            <person name="Huang Y."/>
            <person name="Song X."/>
            <person name="Pei D."/>
        </authorList>
    </citation>
    <scope>NUCLEOTIDE SEQUENCE [LARGE SCALE GENOMIC DNA]</scope>
    <source>
        <strain evidence="2">Sxm20200214</strain>
        <tissue evidence="2">Leaf</tissue>
    </source>
</reference>
<keyword evidence="3" id="KW-1185">Reference proteome</keyword>
<gene>
    <name evidence="2" type="ORF">Bca52824_079043</name>
</gene>
<accession>A0A8X7Q266</accession>
<protein>
    <submittedName>
        <fullName evidence="2">Uncharacterized protein</fullName>
    </submittedName>
</protein>
<name>A0A8X7Q266_BRACI</name>
<proteinExistence type="predicted"/>
<sequence length="86" mass="10207">MTSSNMALRLLHRRRGKKGKAIRVVAFETNRERRRRQRSRSSDNRRLSSCRCSERCSLRTPIYIHGSRKLKGTKGWRQADHEIELL</sequence>
<dbReference type="AlphaFoldDB" id="A0A8X7Q266"/>
<dbReference type="Proteomes" id="UP000886595">
    <property type="component" value="Unassembled WGS sequence"/>
</dbReference>
<evidence type="ECO:0000313" key="2">
    <source>
        <dbReference type="EMBL" id="KAG2259749.1"/>
    </source>
</evidence>